<dbReference type="Proteomes" id="UP000193427">
    <property type="component" value="Chromosome"/>
</dbReference>
<evidence type="ECO:0000313" key="1">
    <source>
        <dbReference type="EMBL" id="ARN23576.1"/>
    </source>
</evidence>
<proteinExistence type="predicted"/>
<dbReference type="RefSeq" id="WP_085753903.1">
    <property type="nucleotide sequence ID" value="NZ_BSPR01000022.1"/>
</dbReference>
<dbReference type="KEGG" id="rgu:A4W93_28810"/>
<dbReference type="InterPro" id="IPR058240">
    <property type="entry name" value="rSAM_sf"/>
</dbReference>
<dbReference type="Gene3D" id="3.20.20.70">
    <property type="entry name" value="Aldolase class I"/>
    <property type="match status" value="1"/>
</dbReference>
<dbReference type="SUPFAM" id="SSF102114">
    <property type="entry name" value="Radical SAM enzymes"/>
    <property type="match status" value="1"/>
</dbReference>
<keyword evidence="2" id="KW-1185">Reference proteome</keyword>
<dbReference type="AlphaFoldDB" id="A0A1W6LH80"/>
<dbReference type="EMBL" id="CP015118">
    <property type="protein sequence ID" value="ARN23576.1"/>
    <property type="molecule type" value="Genomic_DNA"/>
</dbReference>
<evidence type="ECO:0000313" key="2">
    <source>
        <dbReference type="Proteomes" id="UP000193427"/>
    </source>
</evidence>
<reference evidence="1 2" key="1">
    <citation type="submission" date="2016-04" db="EMBL/GenBank/DDBJ databases">
        <title>Complete genome sequence of natural rubber-degrading, novel Gram-negative bacterium, Rhizobacter gummiphilus strain NS21.</title>
        <authorList>
            <person name="Tabata M."/>
            <person name="Kasai D."/>
            <person name="Fukuda M."/>
        </authorList>
    </citation>
    <scope>NUCLEOTIDE SEQUENCE [LARGE SCALE GENOMIC DNA]</scope>
    <source>
        <strain evidence="1 2">NS21</strain>
    </source>
</reference>
<accession>A0A1W6LH80</accession>
<name>A0A1W6LH80_9BURK</name>
<dbReference type="CDD" id="cd01335">
    <property type="entry name" value="Radical_SAM"/>
    <property type="match status" value="1"/>
</dbReference>
<organism evidence="1 2">
    <name type="scientific">Piscinibacter gummiphilus</name>
    <dbReference type="NCBI Taxonomy" id="946333"/>
    <lineage>
        <taxon>Bacteria</taxon>
        <taxon>Pseudomonadati</taxon>
        <taxon>Pseudomonadota</taxon>
        <taxon>Betaproteobacteria</taxon>
        <taxon>Burkholderiales</taxon>
        <taxon>Sphaerotilaceae</taxon>
        <taxon>Piscinibacter</taxon>
    </lineage>
</organism>
<sequence length="284" mass="31928">MLTLLYRGSLTSCNYACGYCPFAKRRDTRATLARDAAELVRFVGWVEAREAPTRVLFTPWGEALIRRHYREAMGRLAAMPHVVQVAAQTNLSGPLAWLEDVPRDRLSLWCTWHPEEVPLQRFLDRSTRLAALGVRHSVGVVARREHYDAILALKAVLPEGVPLWLNAYDRRGPGYYTPQDLAWLDEVDPWFHHEHSPGGSRGKACRAGEEVVSVDGDGEVRRCHFVPQRLGNLYTDPLEAMLAPRPCSRFKCDCFIGYAHRRDLPIAEAFGDGVLARIPISAAA</sequence>
<gene>
    <name evidence="1" type="ORF">A4W93_28810</name>
</gene>
<dbReference type="OrthoDB" id="9780503at2"/>
<dbReference type="NCBIfam" id="NF038073">
    <property type="entry name" value="rSAM_STM4011"/>
    <property type="match status" value="1"/>
</dbReference>
<dbReference type="STRING" id="946333.A4W93_28810"/>
<dbReference type="InterPro" id="IPR013785">
    <property type="entry name" value="Aldolase_TIM"/>
</dbReference>
<dbReference type="InterPro" id="IPR047771">
    <property type="entry name" value="Radical_SAM_STM4011-like"/>
</dbReference>
<protein>
    <submittedName>
        <fullName evidence="1">Radical SAM protein</fullName>
    </submittedName>
</protein>